<dbReference type="GO" id="GO:0004061">
    <property type="term" value="F:arylformamidase activity"/>
    <property type="evidence" value="ECO:0007669"/>
    <property type="project" value="InterPro"/>
</dbReference>
<dbReference type="PANTHER" id="PTHR34861:SF8">
    <property type="entry name" value="CYCLASE"/>
    <property type="match status" value="1"/>
</dbReference>
<organism evidence="3 4">
    <name type="scientific">Dendryphion nanum</name>
    <dbReference type="NCBI Taxonomy" id="256645"/>
    <lineage>
        <taxon>Eukaryota</taxon>
        <taxon>Fungi</taxon>
        <taxon>Dikarya</taxon>
        <taxon>Ascomycota</taxon>
        <taxon>Pezizomycotina</taxon>
        <taxon>Dothideomycetes</taxon>
        <taxon>Pleosporomycetidae</taxon>
        <taxon>Pleosporales</taxon>
        <taxon>Torulaceae</taxon>
        <taxon>Dendryphion</taxon>
    </lineage>
</organism>
<name>A0A9P9DUY1_9PLEO</name>
<dbReference type="InterPro" id="IPR037175">
    <property type="entry name" value="KFase_sf"/>
</dbReference>
<evidence type="ECO:0000313" key="3">
    <source>
        <dbReference type="EMBL" id="KAH7125721.1"/>
    </source>
</evidence>
<dbReference type="PANTHER" id="PTHR34861">
    <property type="match status" value="1"/>
</dbReference>
<dbReference type="OrthoDB" id="5396at2759"/>
<dbReference type="GO" id="GO:0019441">
    <property type="term" value="P:L-tryptophan catabolic process to kynurenine"/>
    <property type="evidence" value="ECO:0007669"/>
    <property type="project" value="InterPro"/>
</dbReference>
<evidence type="ECO:0000256" key="1">
    <source>
        <dbReference type="ARBA" id="ARBA00007865"/>
    </source>
</evidence>
<proteinExistence type="inferred from homology"/>
<comment type="caution">
    <text evidence="3">The sequence shown here is derived from an EMBL/GenBank/DDBJ whole genome shotgun (WGS) entry which is preliminary data.</text>
</comment>
<dbReference type="Gene3D" id="3.50.30.50">
    <property type="entry name" value="Putative cyclase"/>
    <property type="match status" value="1"/>
</dbReference>
<dbReference type="Proteomes" id="UP000700596">
    <property type="component" value="Unassembled WGS sequence"/>
</dbReference>
<reference evidence="3" key="1">
    <citation type="journal article" date="2021" name="Nat. Commun.">
        <title>Genetic determinants of endophytism in the Arabidopsis root mycobiome.</title>
        <authorList>
            <person name="Mesny F."/>
            <person name="Miyauchi S."/>
            <person name="Thiergart T."/>
            <person name="Pickel B."/>
            <person name="Atanasova L."/>
            <person name="Karlsson M."/>
            <person name="Huettel B."/>
            <person name="Barry K.W."/>
            <person name="Haridas S."/>
            <person name="Chen C."/>
            <person name="Bauer D."/>
            <person name="Andreopoulos W."/>
            <person name="Pangilinan J."/>
            <person name="LaButti K."/>
            <person name="Riley R."/>
            <person name="Lipzen A."/>
            <person name="Clum A."/>
            <person name="Drula E."/>
            <person name="Henrissat B."/>
            <person name="Kohler A."/>
            <person name="Grigoriev I.V."/>
            <person name="Martin F.M."/>
            <person name="Hacquard S."/>
        </authorList>
    </citation>
    <scope>NUCLEOTIDE SEQUENCE</scope>
    <source>
        <strain evidence="3">MPI-CAGE-CH-0243</strain>
    </source>
</reference>
<comment type="similarity">
    <text evidence="1">Belongs to the Cyclase 1 superfamily.</text>
</comment>
<evidence type="ECO:0000313" key="4">
    <source>
        <dbReference type="Proteomes" id="UP000700596"/>
    </source>
</evidence>
<feature type="region of interest" description="Disordered" evidence="2">
    <location>
        <begin position="1"/>
        <end position="20"/>
    </location>
</feature>
<protein>
    <recommendedName>
        <fullName evidence="5">Cyclase</fullName>
    </recommendedName>
</protein>
<dbReference type="Pfam" id="PF04199">
    <property type="entry name" value="Cyclase"/>
    <property type="match status" value="1"/>
</dbReference>
<gene>
    <name evidence="3" type="ORF">B0J11DRAFT_529102</name>
</gene>
<keyword evidence="4" id="KW-1185">Reference proteome</keyword>
<accession>A0A9P9DUY1</accession>
<dbReference type="EMBL" id="JAGMWT010000007">
    <property type="protein sequence ID" value="KAH7125721.1"/>
    <property type="molecule type" value="Genomic_DNA"/>
</dbReference>
<evidence type="ECO:0008006" key="5">
    <source>
        <dbReference type="Google" id="ProtNLM"/>
    </source>
</evidence>
<dbReference type="AlphaFoldDB" id="A0A9P9DUY1"/>
<feature type="compositionally biased region" description="Polar residues" evidence="2">
    <location>
        <begin position="1"/>
        <end position="10"/>
    </location>
</feature>
<dbReference type="InterPro" id="IPR007325">
    <property type="entry name" value="KFase/CYL"/>
</dbReference>
<sequence length="327" mass="36319">MSSVFSTPFSSLPDKKRVWPGAPNSHAEGLGKLSILTPSIVAAAAASEIRTGRRVCLNWEMTKMETAGFNRQPCNHEIVPLVEGIIYDDIYSFNPQQSSQWDGLRHFSMPVEGTQGKEKSERVFYGGTTVGEIEDRANTRIGMQHWAKEGIAGRGVLIDYVRWAEKKGIKYSAFSNHEVKLGEILEIAEECGIEFRTGDVLFVRFGVTKEWDGVMTRDDKEAYSKNTSPEHVGVEATEVMLEWIWDTGFSAVAGDAVGFEVYPPRDLSVLLHEYLLAGWGMPIGELFDLEGLAEICQELGRWSFFITSAPFNMPGGVSSTPNCMALF</sequence>
<evidence type="ECO:0000256" key="2">
    <source>
        <dbReference type="SAM" id="MobiDB-lite"/>
    </source>
</evidence>